<accession>A0A388TJ60</accession>
<dbReference type="Proteomes" id="UP000275925">
    <property type="component" value="Unassembled WGS sequence"/>
</dbReference>
<feature type="region of interest" description="Disordered" evidence="1">
    <location>
        <begin position="327"/>
        <end position="346"/>
    </location>
</feature>
<dbReference type="EMBL" id="BGZO01000058">
    <property type="protein sequence ID" value="GBR76863.1"/>
    <property type="molecule type" value="Genomic_DNA"/>
</dbReference>
<protein>
    <submittedName>
        <fullName evidence="2">Phage tail collar domain family protein</fullName>
    </submittedName>
</protein>
<dbReference type="SUPFAM" id="SSF88874">
    <property type="entry name" value="Receptor-binding domain of short tail fibre protein gp12"/>
    <property type="match status" value="1"/>
</dbReference>
<keyword evidence="3" id="KW-1185">Reference proteome</keyword>
<evidence type="ECO:0000313" key="3">
    <source>
        <dbReference type="Proteomes" id="UP000275925"/>
    </source>
</evidence>
<sequence length="426" mass="45234">MAGGIVMANANKYTKYVDGTNSAEDTDFINGIYENENGEEVAYDIAFDRKISAEGVRNALHTKEKVENKQIYDDTDDTDNTLNGDSLNDYYPSSKLVGENLATIRADLATEVDDRVAADNTINAKLSGIEENANNYTHPTATAYNDSKLYKVKVNSLGHVTEAVAATKADITALGIPGSDTTYTHPTATAYNDSKLYKVKVNNLGHVTEAVAATKADITALGIPGSDTTYSAATGDAAGLMSAADKTNLDGIDTALSGKQASLPVGTILMYDGTGWIDNVTLVGWYKCDGQKVGSVTLPDLRDKFIKGTGSETQPGANWLQLTKENLPSHAHDGNTNSDGSHGHDFRVIHVGGDSDNGRGDYLAGVAGQGQYVGSGNGDGRVCYASFSVMHDDSGHSHSITTNPVGNSAEFNNMPAYYAVIYIKRI</sequence>
<comment type="caution">
    <text evidence="2">The sequence shown here is derived from an EMBL/GenBank/DDBJ whole genome shotgun (WGS) entry which is preliminary data.</text>
</comment>
<reference evidence="2 3" key="1">
    <citation type="journal article" date="2019" name="ISME J.">
        <title>Genome analyses of uncultured TG2/ZB3 bacteria in 'Margulisbacteria' specifically attached to ectosymbiotic spirochetes of protists in the termite gut.</title>
        <authorList>
            <person name="Utami Y.D."/>
            <person name="Kuwahara H."/>
            <person name="Igai K."/>
            <person name="Murakami T."/>
            <person name="Sugaya K."/>
            <person name="Morikawa T."/>
            <person name="Nagura Y."/>
            <person name="Yuki M."/>
            <person name="Deevong P."/>
            <person name="Inoue T."/>
            <person name="Kihara K."/>
            <person name="Lo N."/>
            <person name="Yamada A."/>
            <person name="Ohkuma M."/>
            <person name="Hongoh Y."/>
        </authorList>
    </citation>
    <scope>NUCLEOTIDE SEQUENCE [LARGE SCALE GENOMIC DNA]</scope>
    <source>
        <strain evidence="2">NkOx7-02</strain>
    </source>
</reference>
<organism evidence="2 3">
    <name type="scientific">Candidatus Termititenax persephonae</name>
    <dbReference type="NCBI Taxonomy" id="2218525"/>
    <lineage>
        <taxon>Bacteria</taxon>
        <taxon>Bacillati</taxon>
        <taxon>Candidatus Margulisiibacteriota</taxon>
        <taxon>Candidatus Termititenacia</taxon>
        <taxon>Candidatus Termititenacales</taxon>
        <taxon>Candidatus Termititenacaceae</taxon>
        <taxon>Candidatus Termititenax</taxon>
    </lineage>
</organism>
<name>A0A388TJ60_9BACT</name>
<feature type="non-terminal residue" evidence="2">
    <location>
        <position position="426"/>
    </location>
</feature>
<proteinExistence type="predicted"/>
<evidence type="ECO:0000313" key="2">
    <source>
        <dbReference type="EMBL" id="GBR76863.1"/>
    </source>
</evidence>
<gene>
    <name evidence="2" type="ORF">NO2_1351</name>
</gene>
<evidence type="ECO:0000256" key="1">
    <source>
        <dbReference type="SAM" id="MobiDB-lite"/>
    </source>
</evidence>
<dbReference type="AlphaFoldDB" id="A0A388TJ60"/>